<dbReference type="PANTHER" id="PTHR43283:SF11">
    <property type="entry name" value="BETA-LACTAMASE-RELATED DOMAIN-CONTAINING PROTEIN"/>
    <property type="match status" value="1"/>
</dbReference>
<dbReference type="Gene3D" id="3.40.710.10">
    <property type="entry name" value="DD-peptidase/beta-lactamase superfamily"/>
    <property type="match status" value="1"/>
</dbReference>
<feature type="compositionally biased region" description="Basic and acidic residues" evidence="2">
    <location>
        <begin position="295"/>
        <end position="307"/>
    </location>
</feature>
<evidence type="ECO:0000313" key="5">
    <source>
        <dbReference type="Proteomes" id="UP000006057"/>
    </source>
</evidence>
<sequence precursor="true">MVLGTVVVTFAAPCPRGVEARAAVIPAPHATAARAHTTPPPPAPDLPPTPDIAAVSALIDDAVAAHRLPGAVVVVGHAGKVAFHRAYGSRKLAGEPGLSGSPSPAEPMSENTIFDMASMTKVLATATAVMQLYEQGRVQLDRPVQTYLPEFNTANDPQRTRVTVRMLLTHTSGLPEDVNLDDPWGLGNADKREGIRRALTAPLQSEPGANFHYADINFLVLGALIERLTGTPEDVYVQQNVFEPLGMNDTRYLPVGKACGPHIVRGAAIAWAPTGNTTCSADTWNSDLLSRVAPTRHDGEGGRDPAKNPDFGQLVRGTVDDPTARRMGGVAGHAGVFSTARDVSIFAQALLDRLAGRPSAFPLKQVTLVTMTTPQQPGHTDQQVGTANQAYREILVQAGDSRTRLLAPRYPAIRGQALRGLGWDIDTGYSMPRGAIFPVGSFGHTGFTGTALWIDPASDTYVVLLSNAVHSPGSPPVLRLAGEVATAAARELGVDSAGPRRP</sequence>
<dbReference type="STRING" id="710421.Mycch_1463"/>
<dbReference type="AlphaFoldDB" id="I4BG56"/>
<dbReference type="InterPro" id="IPR001466">
    <property type="entry name" value="Beta-lactam-related"/>
</dbReference>
<name>I4BG56_MYCCN</name>
<evidence type="ECO:0000256" key="2">
    <source>
        <dbReference type="SAM" id="MobiDB-lite"/>
    </source>
</evidence>
<dbReference type="InterPro" id="IPR050789">
    <property type="entry name" value="Diverse_Enzym_Activities"/>
</dbReference>
<evidence type="ECO:0000313" key="4">
    <source>
        <dbReference type="EMBL" id="AFM16263.1"/>
    </source>
</evidence>
<evidence type="ECO:0000259" key="3">
    <source>
        <dbReference type="Pfam" id="PF00144"/>
    </source>
</evidence>
<dbReference type="Pfam" id="PF00144">
    <property type="entry name" value="Beta-lactamase"/>
    <property type="match status" value="1"/>
</dbReference>
<dbReference type="eggNOG" id="COG1680">
    <property type="taxonomic scope" value="Bacteria"/>
</dbReference>
<dbReference type="InterPro" id="IPR012338">
    <property type="entry name" value="Beta-lactam/transpept-like"/>
</dbReference>
<dbReference type="Proteomes" id="UP000006057">
    <property type="component" value="Chromosome"/>
</dbReference>
<dbReference type="SUPFAM" id="SSF56601">
    <property type="entry name" value="beta-lactamase/transpeptidase-like"/>
    <property type="match status" value="1"/>
</dbReference>
<feature type="domain" description="Beta-lactamase-related" evidence="3">
    <location>
        <begin position="56"/>
        <end position="477"/>
    </location>
</feature>
<dbReference type="GO" id="GO:0016787">
    <property type="term" value="F:hydrolase activity"/>
    <property type="evidence" value="ECO:0007669"/>
    <property type="project" value="UniProtKB-KW"/>
</dbReference>
<protein>
    <submittedName>
        <fullName evidence="4">Penicillin-binding protein, beta-lactamase class C</fullName>
    </submittedName>
</protein>
<feature type="region of interest" description="Disordered" evidence="2">
    <location>
        <begin position="295"/>
        <end position="314"/>
    </location>
</feature>
<dbReference type="RefSeq" id="WP_014814744.1">
    <property type="nucleotide sequence ID" value="NC_018027.1"/>
</dbReference>
<dbReference type="PANTHER" id="PTHR43283">
    <property type="entry name" value="BETA-LACTAMASE-RELATED"/>
    <property type="match status" value="1"/>
</dbReference>
<dbReference type="PATRIC" id="fig|710421.3.peg.1463"/>
<proteinExistence type="predicted"/>
<accession>I4BG56</accession>
<organism evidence="4 5">
    <name type="scientific">Mycolicibacterium chubuense (strain NBB4)</name>
    <name type="common">Mycobacterium chubuense</name>
    <dbReference type="NCBI Taxonomy" id="710421"/>
    <lineage>
        <taxon>Bacteria</taxon>
        <taxon>Bacillati</taxon>
        <taxon>Actinomycetota</taxon>
        <taxon>Actinomycetes</taxon>
        <taxon>Mycobacteriales</taxon>
        <taxon>Mycobacteriaceae</taxon>
        <taxon>Mycolicibacterium</taxon>
    </lineage>
</organism>
<dbReference type="EMBL" id="CP003053">
    <property type="protein sequence ID" value="AFM16263.1"/>
    <property type="molecule type" value="Genomic_DNA"/>
</dbReference>
<dbReference type="HOGENOM" id="CLU_020027_1_1_11"/>
<evidence type="ECO:0000256" key="1">
    <source>
        <dbReference type="ARBA" id="ARBA00022801"/>
    </source>
</evidence>
<gene>
    <name evidence="4" type="ordered locus">Mycch_1463</name>
</gene>
<reference evidence="4 5" key="1">
    <citation type="submission" date="2012-06" db="EMBL/GenBank/DDBJ databases">
        <title>Complete sequence of chromosome of Mycobacterium chubuense NBB4.</title>
        <authorList>
            <consortium name="US DOE Joint Genome Institute"/>
            <person name="Lucas S."/>
            <person name="Han J."/>
            <person name="Lapidus A."/>
            <person name="Cheng J.-F."/>
            <person name="Goodwin L."/>
            <person name="Pitluck S."/>
            <person name="Peters L."/>
            <person name="Mikhailova N."/>
            <person name="Teshima H."/>
            <person name="Detter J.C."/>
            <person name="Han C."/>
            <person name="Tapia R."/>
            <person name="Land M."/>
            <person name="Hauser L."/>
            <person name="Kyrpides N."/>
            <person name="Ivanova N."/>
            <person name="Pagani I."/>
            <person name="Mattes T."/>
            <person name="Holmes A."/>
            <person name="Rutledge P."/>
            <person name="Paulsen I."/>
            <person name="Coleman N."/>
            <person name="Woyke T."/>
        </authorList>
    </citation>
    <scope>NUCLEOTIDE SEQUENCE [LARGE SCALE GENOMIC DNA]</scope>
    <source>
        <strain evidence="4 5">NBB4</strain>
    </source>
</reference>
<keyword evidence="5" id="KW-1185">Reference proteome</keyword>
<keyword evidence="1" id="KW-0378">Hydrolase</keyword>
<dbReference type="KEGG" id="mcb:Mycch_1463"/>